<protein>
    <submittedName>
        <fullName evidence="1">Uncharacterized protein</fullName>
    </submittedName>
</protein>
<dbReference type="Proteomes" id="UP000002139">
    <property type="component" value="Chromosome"/>
</dbReference>
<dbReference type="OrthoDB" id="5479689at2"/>
<keyword evidence="2" id="KW-1185">Reference proteome</keyword>
<dbReference type="RefSeq" id="WP_012234201.1">
    <property type="nucleotide sequence ID" value="NC_010162.1"/>
</dbReference>
<accession>A9FD38</accession>
<dbReference type="HOGENOM" id="CLU_477254_0_0_7"/>
<dbReference type="Pfam" id="PF13289">
    <property type="entry name" value="SIR2_2"/>
    <property type="match status" value="1"/>
</dbReference>
<dbReference type="KEGG" id="scl:sce1566"/>
<dbReference type="EMBL" id="AM746676">
    <property type="protein sequence ID" value="CAN91724.1"/>
    <property type="molecule type" value="Genomic_DNA"/>
</dbReference>
<dbReference type="STRING" id="448385.sce1566"/>
<dbReference type="eggNOG" id="COG2319">
    <property type="taxonomic scope" value="Bacteria"/>
</dbReference>
<dbReference type="AlphaFoldDB" id="A9FD38"/>
<dbReference type="BioCyc" id="SCEL448385:SCE_RS08075-MONOMER"/>
<name>A9FD38_SORC5</name>
<sequence length="571" mass="63226">MIAIPKTLEDALRDRFVVPFVGAGVSMAALDRNGKRMFPSWGDLLLGAAARLREDGKRPEANVVEGLLEKRMPDYFEAARHAREGMGAGWYRYLRQVLDPPGNRIDTGSLSLARAVWQLPSRLVITTNYDQILRYALDDPNDLVQISVDATAELSAMLRDEIDRPTVWHLHGFIQQPQRLILTPDGYRELYPSQEDEVRYRGALQALRHLLAARTFLFVGFSLDDAMFGNQIAWVQEAFGGAAGPHYMLVRARELRDTQRRLRDLSCIEFLTFEEFGDPLVALVHALGSAGNREPTSPPPLAAGAPRPTARLEVAAAPSPAPAGPLAFLADELEVMVPPVTRVAHRSLLTEAAPAPPAPPAAAATPRSLETTAGDGGMDMALVRQSYRLVYQVQRSVFDRLSELSDALAGIGLAFERWDPSLFSRHPKSTSEFFRRKYWAWDFLPGYRLQLVWQSSASTSRSVVLEVVSDTGFTRDGGGEPDPTRFGDARAAGSELQISLMRSSVRNLPWNQIWSSLSGQEDTIYDGNDHELDAGGRPCTYRYLRVDLGAALDKEAFSERVIAPVSAWLAR</sequence>
<reference evidence="1 2" key="1">
    <citation type="journal article" date="2007" name="Nat. Biotechnol.">
        <title>Complete genome sequence of the myxobacterium Sorangium cellulosum.</title>
        <authorList>
            <person name="Schneiker S."/>
            <person name="Perlova O."/>
            <person name="Kaiser O."/>
            <person name="Gerth K."/>
            <person name="Alici A."/>
            <person name="Altmeyer M.O."/>
            <person name="Bartels D."/>
            <person name="Bekel T."/>
            <person name="Beyer S."/>
            <person name="Bode E."/>
            <person name="Bode H.B."/>
            <person name="Bolten C.J."/>
            <person name="Choudhuri J.V."/>
            <person name="Doss S."/>
            <person name="Elnakady Y.A."/>
            <person name="Frank B."/>
            <person name="Gaigalat L."/>
            <person name="Goesmann A."/>
            <person name="Groeger C."/>
            <person name="Gross F."/>
            <person name="Jelsbak L."/>
            <person name="Jelsbak L."/>
            <person name="Kalinowski J."/>
            <person name="Kegler C."/>
            <person name="Knauber T."/>
            <person name="Konietzny S."/>
            <person name="Kopp M."/>
            <person name="Krause L."/>
            <person name="Krug D."/>
            <person name="Linke B."/>
            <person name="Mahmud T."/>
            <person name="Martinez-Arias R."/>
            <person name="McHardy A.C."/>
            <person name="Merai M."/>
            <person name="Meyer F."/>
            <person name="Mormann S."/>
            <person name="Munoz-Dorado J."/>
            <person name="Perez J."/>
            <person name="Pradella S."/>
            <person name="Rachid S."/>
            <person name="Raddatz G."/>
            <person name="Rosenau F."/>
            <person name="Rueckert C."/>
            <person name="Sasse F."/>
            <person name="Scharfe M."/>
            <person name="Schuster S.C."/>
            <person name="Suen G."/>
            <person name="Treuner-Lange A."/>
            <person name="Velicer G.J."/>
            <person name="Vorholter F.-J."/>
            <person name="Weissman K.J."/>
            <person name="Welch R.D."/>
            <person name="Wenzel S.C."/>
            <person name="Whitworth D.E."/>
            <person name="Wilhelm S."/>
            <person name="Wittmann C."/>
            <person name="Bloecker H."/>
            <person name="Puehler A."/>
            <person name="Mueller R."/>
        </authorList>
    </citation>
    <scope>NUCLEOTIDE SEQUENCE [LARGE SCALE GENOMIC DNA]</scope>
    <source>
        <strain evidence="2">So ce56</strain>
    </source>
</reference>
<dbReference type="SUPFAM" id="SSF52467">
    <property type="entry name" value="DHS-like NAD/FAD-binding domain"/>
    <property type="match status" value="1"/>
</dbReference>
<organism evidence="1 2">
    <name type="scientific">Sorangium cellulosum (strain So ce56)</name>
    <name type="common">Polyangium cellulosum (strain So ce56)</name>
    <dbReference type="NCBI Taxonomy" id="448385"/>
    <lineage>
        <taxon>Bacteria</taxon>
        <taxon>Pseudomonadati</taxon>
        <taxon>Myxococcota</taxon>
        <taxon>Polyangia</taxon>
        <taxon>Polyangiales</taxon>
        <taxon>Polyangiaceae</taxon>
        <taxon>Sorangium</taxon>
    </lineage>
</organism>
<dbReference type="InterPro" id="IPR029035">
    <property type="entry name" value="DHS-like_NAD/FAD-binding_dom"/>
</dbReference>
<proteinExistence type="predicted"/>
<evidence type="ECO:0000313" key="2">
    <source>
        <dbReference type="Proteomes" id="UP000002139"/>
    </source>
</evidence>
<evidence type="ECO:0000313" key="1">
    <source>
        <dbReference type="EMBL" id="CAN91724.1"/>
    </source>
</evidence>
<gene>
    <name evidence="1" type="ordered locus">sce1566</name>
</gene>